<accession>A0A2M8GNK6</accession>
<dbReference type="Proteomes" id="UP000229370">
    <property type="component" value="Unassembled WGS sequence"/>
</dbReference>
<name>A0A2M8GNK6_9BACT</name>
<dbReference type="AlphaFoldDB" id="A0A2M8GNK6"/>
<dbReference type="Gene3D" id="3.40.50.720">
    <property type="entry name" value="NAD(P)-binding Rossmann-like Domain"/>
    <property type="match status" value="1"/>
</dbReference>
<gene>
    <name evidence="1" type="ORF">CO007_01050</name>
</gene>
<feature type="non-terminal residue" evidence="1">
    <location>
        <position position="1"/>
    </location>
</feature>
<dbReference type="SUPFAM" id="SSF51735">
    <property type="entry name" value="NAD(P)-binding Rossmann-fold domains"/>
    <property type="match status" value="1"/>
</dbReference>
<dbReference type="InterPro" id="IPR003462">
    <property type="entry name" value="ODC_Mu_crystall"/>
</dbReference>
<evidence type="ECO:0008006" key="3">
    <source>
        <dbReference type="Google" id="ProtNLM"/>
    </source>
</evidence>
<dbReference type="InterPro" id="IPR036291">
    <property type="entry name" value="NAD(P)-bd_dom_sf"/>
</dbReference>
<protein>
    <recommendedName>
        <fullName evidence="3">Ornithine cyclodeaminase family protein</fullName>
    </recommendedName>
</protein>
<proteinExistence type="predicted"/>
<dbReference type="GO" id="GO:0005737">
    <property type="term" value="C:cytoplasm"/>
    <property type="evidence" value="ECO:0007669"/>
    <property type="project" value="TreeGrafter"/>
</dbReference>
<comment type="caution">
    <text evidence="1">The sequence shown here is derived from an EMBL/GenBank/DDBJ whole genome shotgun (WGS) entry which is preliminary data.</text>
</comment>
<evidence type="ECO:0000313" key="2">
    <source>
        <dbReference type="Proteomes" id="UP000229370"/>
    </source>
</evidence>
<evidence type="ECO:0000313" key="1">
    <source>
        <dbReference type="EMBL" id="PJC82123.1"/>
    </source>
</evidence>
<dbReference type="Pfam" id="PF02423">
    <property type="entry name" value="OCD_Mu_crystall"/>
    <property type="match status" value="1"/>
</dbReference>
<dbReference type="PANTHER" id="PTHR13812:SF19">
    <property type="entry name" value="KETIMINE REDUCTASE MU-CRYSTALLIN"/>
    <property type="match status" value="1"/>
</dbReference>
<dbReference type="EMBL" id="PFQK01000024">
    <property type="protein sequence ID" value="PJC82123.1"/>
    <property type="molecule type" value="Genomic_DNA"/>
</dbReference>
<dbReference type="PANTHER" id="PTHR13812">
    <property type="entry name" value="KETIMINE REDUCTASE MU-CRYSTALLIN"/>
    <property type="match status" value="1"/>
</dbReference>
<sequence>KEYIKWMEKRLPNITFQSCKTIKEAVEKVDILITATPSSQALVFPEWVNKGTHITAVGACGPTMQELDATVFGKANKIYADSIDACVVNGDIHHAIEEKTITRKRITGELGQVIAGMVKGRENKDEITIIDLVGLGVQDAKVGNWFYKKYLKAK</sequence>
<reference evidence="2" key="1">
    <citation type="submission" date="2017-09" db="EMBL/GenBank/DDBJ databases">
        <title>Depth-based differentiation of microbial function through sediment-hosted aquifers and enrichment of novel symbionts in the deep terrestrial subsurface.</title>
        <authorList>
            <person name="Probst A.J."/>
            <person name="Ladd B."/>
            <person name="Jarett J.K."/>
            <person name="Geller-Mcgrath D.E."/>
            <person name="Sieber C.M.K."/>
            <person name="Emerson J.B."/>
            <person name="Anantharaman K."/>
            <person name="Thomas B.C."/>
            <person name="Malmstrom R."/>
            <person name="Stieglmeier M."/>
            <person name="Klingl A."/>
            <person name="Woyke T."/>
            <person name="Ryan C.M."/>
            <person name="Banfield J.F."/>
        </authorList>
    </citation>
    <scope>NUCLEOTIDE SEQUENCE [LARGE SCALE GENOMIC DNA]</scope>
</reference>
<organism evidence="1 2">
    <name type="scientific">Candidatus Roizmanbacteria bacterium CG_4_8_14_3_um_filter_36_10</name>
    <dbReference type="NCBI Taxonomy" id="1974834"/>
    <lineage>
        <taxon>Bacteria</taxon>
        <taxon>Candidatus Roizmaniibacteriota</taxon>
    </lineage>
</organism>